<evidence type="ECO:0000313" key="2">
    <source>
        <dbReference type="Proteomes" id="UP001497444"/>
    </source>
</evidence>
<dbReference type="PANTHER" id="PTHR37067">
    <property type="entry name" value="PX DOMAIN-CONTAINING PROTEIN"/>
    <property type="match status" value="1"/>
</dbReference>
<gene>
    <name evidence="1" type="ORF">CSSPJE1EN1_LOCUS12307</name>
</gene>
<sequence>MSSSKRAATPFQKSHALDFALEVVSTDSRGDVSVRCLFCLYEGRQVVEVGVAGRKRKQRNDIQYFTKPFAPFKYRSHHLGQHAASWTEYQMLSVDQKKQYFDGRIKATNTLHHHFDLDKDTYEFSFSADIVEVIIGDLFFRDDEQLEDTDDDGEQNPADVARKQLIKKKNEKKNAMKLFCKEEEVSVYTTTIKDVVRFDLAMDFVGIGLSFRQTAEAMQKAKMRTKTAKLTGLNDSIVGQYTRVLVAVALQQIAVILDDESVWAMSLAGDGSTHRGQSFFDLRVRACYRGELVNLHLAAIPMFDRHSAVNIFNLIVKFMDALYNKWRAKLIGVSTDGENTMTGRHAGVVTRLVDCADHDVLRIWCAPHQIDIVVKATAEGINNGDWVKQAYSFSVYLRAQDNLIIAMNVKCPKKTNRWAHLGRLLNFYKSYRRPLLAYTKDKRADLMPSDQWWIIMYAVAPAIDSINITLVQLQARSLMIAQQENLVQNLLGTIMSMFKIEFGAADDGEACEENGHDRYVHQGSLRIPTEAIVDHIENQGSFARDCYESLEAADQQTVINHIATYAIALVAGLQAVKAERDGNNRASNKDASPILPADLVKLRHGVFLKDVLDPFRQHVSSFWSAESVEQIEADHRELLKLYSADPIMHDIIDKHDQTTTFNDAWDCAPGRFEHLRSFCGGLATVFANITSVESDFSILKWELDDNRTALMHLSLEGIFQAKQRRTLEMLLG</sequence>
<dbReference type="Proteomes" id="UP001497444">
    <property type="component" value="Chromosome 19"/>
</dbReference>
<dbReference type="InterPro" id="IPR012337">
    <property type="entry name" value="RNaseH-like_sf"/>
</dbReference>
<organism evidence="1 2">
    <name type="scientific">Sphagnum jensenii</name>
    <dbReference type="NCBI Taxonomy" id="128206"/>
    <lineage>
        <taxon>Eukaryota</taxon>
        <taxon>Viridiplantae</taxon>
        <taxon>Streptophyta</taxon>
        <taxon>Embryophyta</taxon>
        <taxon>Bryophyta</taxon>
        <taxon>Sphagnophytina</taxon>
        <taxon>Sphagnopsida</taxon>
        <taxon>Sphagnales</taxon>
        <taxon>Sphagnaceae</taxon>
        <taxon>Sphagnum</taxon>
    </lineage>
</organism>
<reference evidence="1" key="1">
    <citation type="submission" date="2024-02" db="EMBL/GenBank/DDBJ databases">
        <authorList>
            <consortium name="ELIXIR-Norway"/>
            <consortium name="Elixir Norway"/>
        </authorList>
    </citation>
    <scope>NUCLEOTIDE SEQUENCE</scope>
</reference>
<evidence type="ECO:0000313" key="1">
    <source>
        <dbReference type="EMBL" id="CAK9266829.1"/>
    </source>
</evidence>
<evidence type="ECO:0008006" key="3">
    <source>
        <dbReference type="Google" id="ProtNLM"/>
    </source>
</evidence>
<proteinExistence type="predicted"/>
<accession>A0ABP0WJ41</accession>
<dbReference type="PANTHER" id="PTHR37067:SF3">
    <property type="entry name" value="PX DOMAIN-CONTAINING PROTEIN"/>
    <property type="match status" value="1"/>
</dbReference>
<keyword evidence="2" id="KW-1185">Reference proteome</keyword>
<dbReference type="EMBL" id="OZ020114">
    <property type="protein sequence ID" value="CAK9266829.1"/>
    <property type="molecule type" value="Genomic_DNA"/>
</dbReference>
<protein>
    <recommendedName>
        <fullName evidence="3">Transposase</fullName>
    </recommendedName>
</protein>
<dbReference type="SUPFAM" id="SSF53098">
    <property type="entry name" value="Ribonuclease H-like"/>
    <property type="match status" value="1"/>
</dbReference>
<name>A0ABP0WJ41_9BRYO</name>